<evidence type="ECO:0000256" key="6">
    <source>
        <dbReference type="ARBA" id="ARBA00023228"/>
    </source>
</evidence>
<comment type="caution">
    <text evidence="12">The sequence shown here is derived from an EMBL/GenBank/DDBJ whole genome shotgun (WGS) entry which is preliminary data.</text>
</comment>
<comment type="subcellular location">
    <subcellularLocation>
        <location evidence="3">Cytoplasm</location>
    </subcellularLocation>
    <subcellularLocation>
        <location evidence="2">Lysosome</location>
    </subcellularLocation>
    <subcellularLocation>
        <location evidence="1">Membrane</location>
    </subcellularLocation>
</comment>
<evidence type="ECO:0000256" key="9">
    <source>
        <dbReference type="ARBA" id="ARBA00042134"/>
    </source>
</evidence>
<dbReference type="GO" id="GO:0005764">
    <property type="term" value="C:lysosome"/>
    <property type="evidence" value="ECO:0007669"/>
    <property type="project" value="UniProtKB-SubCell"/>
</dbReference>
<dbReference type="PANTHER" id="PTHR23354:SF131">
    <property type="entry name" value="MTOR-ASSOCIATED PROTEIN MEAK7"/>
    <property type="match status" value="1"/>
</dbReference>
<evidence type="ECO:0000256" key="5">
    <source>
        <dbReference type="ARBA" id="ARBA00023136"/>
    </source>
</evidence>
<dbReference type="GO" id="GO:0016020">
    <property type="term" value="C:membrane"/>
    <property type="evidence" value="ECO:0007669"/>
    <property type="project" value="UniProtKB-SubCell"/>
</dbReference>
<keyword evidence="13" id="KW-1185">Reference proteome</keyword>
<dbReference type="SMART" id="SM00584">
    <property type="entry name" value="TLDc"/>
    <property type="match status" value="1"/>
</dbReference>
<dbReference type="OrthoDB" id="289228at2759"/>
<organism evidence="12 13">
    <name type="scientific">Folsomia candida</name>
    <name type="common">Springtail</name>
    <dbReference type="NCBI Taxonomy" id="158441"/>
    <lineage>
        <taxon>Eukaryota</taxon>
        <taxon>Metazoa</taxon>
        <taxon>Ecdysozoa</taxon>
        <taxon>Arthropoda</taxon>
        <taxon>Hexapoda</taxon>
        <taxon>Collembola</taxon>
        <taxon>Entomobryomorpha</taxon>
        <taxon>Isotomoidea</taxon>
        <taxon>Isotomidae</taxon>
        <taxon>Proisotominae</taxon>
        <taxon>Folsomia</taxon>
    </lineage>
</organism>
<accession>A0A226DZV1</accession>
<dbReference type="Pfam" id="PF07534">
    <property type="entry name" value="TLD"/>
    <property type="match status" value="1"/>
</dbReference>
<dbReference type="GO" id="GO:0006979">
    <property type="term" value="P:response to oxidative stress"/>
    <property type="evidence" value="ECO:0007669"/>
    <property type="project" value="TreeGrafter"/>
</dbReference>
<dbReference type="EMBL" id="LNIX01000009">
    <property type="protein sequence ID" value="OXA50538.1"/>
    <property type="molecule type" value="Genomic_DNA"/>
</dbReference>
<dbReference type="InterPro" id="IPR006571">
    <property type="entry name" value="TLDc_dom"/>
</dbReference>
<proteinExistence type="predicted"/>
<evidence type="ECO:0000256" key="8">
    <source>
        <dbReference type="ARBA" id="ARBA00041780"/>
    </source>
</evidence>
<evidence type="ECO:0000256" key="4">
    <source>
        <dbReference type="ARBA" id="ARBA00022490"/>
    </source>
</evidence>
<keyword evidence="5" id="KW-0472">Membrane</keyword>
<dbReference type="AlphaFoldDB" id="A0A226DZV1"/>
<sequence>MGAQNSKADEAVSGHLTAEEMTTLKKLFNTFNTQVAVVGAKGEKTLCSSYQDFQRHCENYLHDWLAARVADKLSIQWPKQEQLIPLTNYLSFVSDLLKGTVDEKVNVIWNLAVPTTPTARDYITAQELVQYTRSIIESYLKCVEQSPTYRSWIDAEIGHNLTPDSITDLAEFVLADLLYPGISNKEIINQSGFAKDSFSRDDLEKCFLNSALFQQLHSSVAASCFRLDVDSYFVRLLPSCIKAHPAFLPENYSILDHSRIMFLNAHLPTELRTTWRFLFSTAAHGESFAKMVGQIEGKGPTIIIIKDQGGRVFGAFSTDSWAFGPKFCGNNNSFLFHLGPKFGSYPSTGYNTNFQYFNVQQQTFPNGMGIGGKLEYFGIWLDAEFGKGKSSPSCTTYSCPQMASSEEFEIHHIEIWGVGPEPKVDENERGERSILDKDPETKALLELVDRGSHSEKMGLREESHCD</sequence>
<feature type="region of interest" description="Disordered" evidence="10">
    <location>
        <begin position="420"/>
        <end position="440"/>
    </location>
</feature>
<keyword evidence="6" id="KW-0458">Lysosome</keyword>
<feature type="domain" description="TLDc" evidence="11">
    <location>
        <begin position="253"/>
        <end position="419"/>
    </location>
</feature>
<keyword evidence="4" id="KW-0963">Cytoplasm</keyword>
<evidence type="ECO:0000256" key="2">
    <source>
        <dbReference type="ARBA" id="ARBA00004371"/>
    </source>
</evidence>
<evidence type="ECO:0000313" key="12">
    <source>
        <dbReference type="EMBL" id="OXA50538.1"/>
    </source>
</evidence>
<dbReference type="GO" id="GO:0005634">
    <property type="term" value="C:nucleus"/>
    <property type="evidence" value="ECO:0007669"/>
    <property type="project" value="TreeGrafter"/>
</dbReference>
<dbReference type="STRING" id="158441.A0A226DZV1"/>
<dbReference type="PROSITE" id="PS51886">
    <property type="entry name" value="TLDC"/>
    <property type="match status" value="1"/>
</dbReference>
<evidence type="ECO:0000256" key="3">
    <source>
        <dbReference type="ARBA" id="ARBA00004496"/>
    </source>
</evidence>
<reference evidence="12 13" key="1">
    <citation type="submission" date="2015-12" db="EMBL/GenBank/DDBJ databases">
        <title>The genome of Folsomia candida.</title>
        <authorList>
            <person name="Faddeeva A."/>
            <person name="Derks M.F."/>
            <person name="Anvar Y."/>
            <person name="Smit S."/>
            <person name="Van Straalen N."/>
            <person name="Roelofs D."/>
        </authorList>
    </citation>
    <scope>NUCLEOTIDE SEQUENCE [LARGE SCALE GENOMIC DNA]</scope>
    <source>
        <strain evidence="12 13">VU population</strain>
        <tissue evidence="12">Whole body</tissue>
    </source>
</reference>
<dbReference type="PANTHER" id="PTHR23354">
    <property type="entry name" value="NUCLEOLAR PROTEIN 7/ESTROGEN RECEPTOR COACTIVATOR-RELATED"/>
    <property type="match status" value="1"/>
</dbReference>
<evidence type="ECO:0000313" key="13">
    <source>
        <dbReference type="Proteomes" id="UP000198287"/>
    </source>
</evidence>
<evidence type="ECO:0000256" key="10">
    <source>
        <dbReference type="SAM" id="MobiDB-lite"/>
    </source>
</evidence>
<feature type="region of interest" description="Disordered" evidence="10">
    <location>
        <begin position="447"/>
        <end position="466"/>
    </location>
</feature>
<gene>
    <name evidence="12" type="ORF">Fcan01_15283</name>
</gene>
<protein>
    <recommendedName>
        <fullName evidence="7">MTOR-associated protein MEAK7</fullName>
    </recommendedName>
    <alternativeName>
        <fullName evidence="9">TBC/LysM-associated domain-containing protein 1</fullName>
    </alternativeName>
    <alternativeName>
        <fullName evidence="8">TLD domain-containing protein 1</fullName>
    </alternativeName>
</protein>
<evidence type="ECO:0000256" key="7">
    <source>
        <dbReference type="ARBA" id="ARBA00039594"/>
    </source>
</evidence>
<evidence type="ECO:0000259" key="11">
    <source>
        <dbReference type="PROSITE" id="PS51886"/>
    </source>
</evidence>
<evidence type="ECO:0000256" key="1">
    <source>
        <dbReference type="ARBA" id="ARBA00004370"/>
    </source>
</evidence>
<dbReference type="Proteomes" id="UP000198287">
    <property type="component" value="Unassembled WGS sequence"/>
</dbReference>
<feature type="compositionally biased region" description="Basic and acidic residues" evidence="10">
    <location>
        <begin position="422"/>
        <end position="440"/>
    </location>
</feature>
<name>A0A226DZV1_FOLCA</name>
<dbReference type="OMA" id="THEIAYL"/>